<accession>A0ABT8BP02</accession>
<evidence type="ECO:0000259" key="2">
    <source>
        <dbReference type="Pfam" id="PF11740"/>
    </source>
</evidence>
<name>A0ABT8BP02_9HYPH</name>
<keyword evidence="4" id="KW-1185">Reference proteome</keyword>
<dbReference type="Pfam" id="PF11740">
    <property type="entry name" value="KfrA_N"/>
    <property type="match status" value="1"/>
</dbReference>
<protein>
    <submittedName>
        <fullName evidence="3">DNA-binding protein</fullName>
    </submittedName>
</protein>
<feature type="domain" description="KfrA N-terminal DNA-binding" evidence="2">
    <location>
        <begin position="4"/>
        <end position="112"/>
    </location>
</feature>
<keyword evidence="1" id="KW-0175">Coiled coil</keyword>
<organism evidence="3 4">
    <name type="scientific">Methylobacterium adhaesivum</name>
    <dbReference type="NCBI Taxonomy" id="333297"/>
    <lineage>
        <taxon>Bacteria</taxon>
        <taxon>Pseudomonadati</taxon>
        <taxon>Pseudomonadota</taxon>
        <taxon>Alphaproteobacteria</taxon>
        <taxon>Hyphomicrobiales</taxon>
        <taxon>Methylobacteriaceae</taxon>
        <taxon>Methylobacterium</taxon>
    </lineage>
</organism>
<sequence length="230" mass="26490">MPSEKQVWLAADEVHQTGERVTQDRVIAALQKRGRGGSTRQVGPHLLSWKVARNYRPRLEVKGLPERLQGELVGFVERVWEVALVEASLRYENDRLKVEIEGRAARELMDEAFVNTQIAVRENETLKSRMAAMEVETAALRERVSDLVAEEFWDRVMREIADVLPEGGWVADRQVLKLLPPSLAREAITRGDDLTRGRLNKKMGIRVTHTKYFESEDREDGSRWYRRRAG</sequence>
<keyword evidence="3" id="KW-0238">DNA-binding</keyword>
<comment type="caution">
    <text evidence="3">The sequence shown here is derived from an EMBL/GenBank/DDBJ whole genome shotgun (WGS) entry which is preliminary data.</text>
</comment>
<dbReference type="EMBL" id="JAUFPX010000020">
    <property type="protein sequence ID" value="MDN3593046.1"/>
    <property type="molecule type" value="Genomic_DNA"/>
</dbReference>
<reference evidence="4" key="1">
    <citation type="journal article" date="2019" name="Int. J. Syst. Evol. Microbiol.">
        <title>The Global Catalogue of Microorganisms (GCM) 10K type strain sequencing project: providing services to taxonomists for standard genome sequencing and annotation.</title>
        <authorList>
            <consortium name="The Broad Institute Genomics Platform"/>
            <consortium name="The Broad Institute Genome Sequencing Center for Infectious Disease"/>
            <person name="Wu L."/>
            <person name="Ma J."/>
        </authorList>
    </citation>
    <scope>NUCLEOTIDE SEQUENCE [LARGE SCALE GENOMIC DNA]</scope>
    <source>
        <strain evidence="4">CECT 7069</strain>
    </source>
</reference>
<dbReference type="Proteomes" id="UP001224644">
    <property type="component" value="Unassembled WGS sequence"/>
</dbReference>
<gene>
    <name evidence="3" type="ORF">QWZ12_20820</name>
</gene>
<dbReference type="GO" id="GO:0003677">
    <property type="term" value="F:DNA binding"/>
    <property type="evidence" value="ECO:0007669"/>
    <property type="project" value="UniProtKB-KW"/>
</dbReference>
<dbReference type="InterPro" id="IPR021104">
    <property type="entry name" value="KfrA_DNA-bd_N"/>
</dbReference>
<dbReference type="RefSeq" id="WP_238225318.1">
    <property type="nucleotide sequence ID" value="NZ_BPQD01000011.1"/>
</dbReference>
<evidence type="ECO:0000256" key="1">
    <source>
        <dbReference type="SAM" id="Coils"/>
    </source>
</evidence>
<feature type="coiled-coil region" evidence="1">
    <location>
        <begin position="123"/>
        <end position="150"/>
    </location>
</feature>
<proteinExistence type="predicted"/>
<evidence type="ECO:0000313" key="4">
    <source>
        <dbReference type="Proteomes" id="UP001224644"/>
    </source>
</evidence>
<evidence type="ECO:0000313" key="3">
    <source>
        <dbReference type="EMBL" id="MDN3593046.1"/>
    </source>
</evidence>